<keyword evidence="3" id="KW-0804">Transcription</keyword>
<dbReference type="InterPro" id="IPR008920">
    <property type="entry name" value="TF_FadR/GntR_C"/>
</dbReference>
<reference evidence="6" key="1">
    <citation type="submission" date="2016-11" db="EMBL/GenBank/DDBJ databases">
        <title>Mesorhizobium oceanicum sp. nov., isolated from deep seawater in South China Sea.</title>
        <authorList>
            <person name="Fu G.-Y."/>
        </authorList>
    </citation>
    <scope>NUCLEOTIDE SEQUENCE [LARGE SCALE GENOMIC DNA]</scope>
    <source>
        <strain evidence="6">B7</strain>
    </source>
</reference>
<dbReference type="AlphaFoldDB" id="A0A1L3SLC4"/>
<keyword evidence="1" id="KW-0805">Transcription regulation</keyword>
<dbReference type="GO" id="GO:0003677">
    <property type="term" value="F:DNA binding"/>
    <property type="evidence" value="ECO:0007669"/>
    <property type="project" value="UniProtKB-KW"/>
</dbReference>
<gene>
    <name evidence="5" type="ORF">BSQ44_01540</name>
</gene>
<organism evidence="5 6">
    <name type="scientific">Aquibium oceanicum</name>
    <dbReference type="NCBI Taxonomy" id="1670800"/>
    <lineage>
        <taxon>Bacteria</taxon>
        <taxon>Pseudomonadati</taxon>
        <taxon>Pseudomonadota</taxon>
        <taxon>Alphaproteobacteria</taxon>
        <taxon>Hyphomicrobiales</taxon>
        <taxon>Phyllobacteriaceae</taxon>
        <taxon>Aquibium</taxon>
    </lineage>
</organism>
<dbReference type="PANTHER" id="PTHR43537:SF20">
    <property type="entry name" value="HTH-TYPE TRANSCRIPTIONAL REPRESSOR GLAR"/>
    <property type="match status" value="1"/>
</dbReference>
<dbReference type="Gene3D" id="1.20.120.530">
    <property type="entry name" value="GntR ligand-binding domain-like"/>
    <property type="match status" value="1"/>
</dbReference>
<dbReference type="SUPFAM" id="SSF46785">
    <property type="entry name" value="Winged helix' DNA-binding domain"/>
    <property type="match status" value="1"/>
</dbReference>
<proteinExistence type="predicted"/>
<feature type="domain" description="HTH gntR-type" evidence="4">
    <location>
        <begin position="11"/>
        <end position="78"/>
    </location>
</feature>
<accession>A0A1L3SLC4</accession>
<evidence type="ECO:0000313" key="6">
    <source>
        <dbReference type="Proteomes" id="UP000182840"/>
    </source>
</evidence>
<evidence type="ECO:0000256" key="3">
    <source>
        <dbReference type="ARBA" id="ARBA00023163"/>
    </source>
</evidence>
<evidence type="ECO:0000313" key="5">
    <source>
        <dbReference type="EMBL" id="APH70209.1"/>
    </source>
</evidence>
<dbReference type="Gene3D" id="1.10.10.10">
    <property type="entry name" value="Winged helix-like DNA-binding domain superfamily/Winged helix DNA-binding domain"/>
    <property type="match status" value="1"/>
</dbReference>
<dbReference type="SMART" id="SM00895">
    <property type="entry name" value="FCD"/>
    <property type="match status" value="1"/>
</dbReference>
<dbReference type="PROSITE" id="PS50949">
    <property type="entry name" value="HTH_GNTR"/>
    <property type="match status" value="1"/>
</dbReference>
<dbReference type="InterPro" id="IPR011711">
    <property type="entry name" value="GntR_C"/>
</dbReference>
<dbReference type="InterPro" id="IPR000524">
    <property type="entry name" value="Tscrpt_reg_HTH_GntR"/>
</dbReference>
<dbReference type="Pfam" id="PF00392">
    <property type="entry name" value="GntR"/>
    <property type="match status" value="1"/>
</dbReference>
<dbReference type="STRING" id="1670800.BSQ44_01540"/>
<dbReference type="Pfam" id="PF07729">
    <property type="entry name" value="FCD"/>
    <property type="match status" value="1"/>
</dbReference>
<keyword evidence="6" id="KW-1185">Reference proteome</keyword>
<dbReference type="SUPFAM" id="SSF48008">
    <property type="entry name" value="GntR ligand-binding domain-like"/>
    <property type="match status" value="1"/>
</dbReference>
<name>A0A1L3SLC4_9HYPH</name>
<keyword evidence="2" id="KW-0238">DNA-binding</keyword>
<sequence length="244" mass="27536">MVMSATVTMQDTAGEWAYRQIRHDIVFGKLLPGSRMRLERLREVYNASVSTLREILNRLSSERLVIAEEQRGFSVAPVSQRHFREVAQMRELLEGHALKESFQNGDVEWEGRVLAAHHKLARMEVRMASGDRSGTEEWKRYDSEFHAALISASGSRELMSAHRQIFDHYLRYQMIAVIYRGDEAATEHRQLLTFAMDRDHAGAAAVLGRHINACVEHTVRNGLVGDGDARPALPAASSDINTVP</sequence>
<dbReference type="PANTHER" id="PTHR43537">
    <property type="entry name" value="TRANSCRIPTIONAL REGULATOR, GNTR FAMILY"/>
    <property type="match status" value="1"/>
</dbReference>
<evidence type="ECO:0000256" key="2">
    <source>
        <dbReference type="ARBA" id="ARBA00023125"/>
    </source>
</evidence>
<dbReference type="EMBL" id="CP018171">
    <property type="protein sequence ID" value="APH70209.1"/>
    <property type="molecule type" value="Genomic_DNA"/>
</dbReference>
<evidence type="ECO:0000259" key="4">
    <source>
        <dbReference type="PROSITE" id="PS50949"/>
    </source>
</evidence>
<dbReference type="InterPro" id="IPR036388">
    <property type="entry name" value="WH-like_DNA-bd_sf"/>
</dbReference>
<dbReference type="GO" id="GO:0003700">
    <property type="term" value="F:DNA-binding transcription factor activity"/>
    <property type="evidence" value="ECO:0007669"/>
    <property type="project" value="InterPro"/>
</dbReference>
<dbReference type="InterPro" id="IPR036390">
    <property type="entry name" value="WH_DNA-bd_sf"/>
</dbReference>
<dbReference type="KEGG" id="meso:BSQ44_01540"/>
<dbReference type="Proteomes" id="UP000182840">
    <property type="component" value="Chromosome"/>
</dbReference>
<evidence type="ECO:0000256" key="1">
    <source>
        <dbReference type="ARBA" id="ARBA00023015"/>
    </source>
</evidence>
<dbReference type="SMART" id="SM00345">
    <property type="entry name" value="HTH_GNTR"/>
    <property type="match status" value="1"/>
</dbReference>
<protein>
    <submittedName>
        <fullName evidence="5">GntR family transcriptional regulator</fullName>
    </submittedName>
</protein>